<comment type="caution">
    <text evidence="2">The sequence shown here is derived from an EMBL/GenBank/DDBJ whole genome shotgun (WGS) entry which is preliminary data.</text>
</comment>
<dbReference type="RefSeq" id="WP_344883395.1">
    <property type="nucleotide sequence ID" value="NZ_BAABCJ010000002.1"/>
</dbReference>
<name>A0ABP7DMM2_9MICC</name>
<protein>
    <submittedName>
        <fullName evidence="2">Uncharacterized protein</fullName>
    </submittedName>
</protein>
<feature type="compositionally biased region" description="Basic and acidic residues" evidence="1">
    <location>
        <begin position="1"/>
        <end position="10"/>
    </location>
</feature>
<dbReference type="EMBL" id="BAABCJ010000002">
    <property type="protein sequence ID" value="GAA3705430.1"/>
    <property type="molecule type" value="Genomic_DNA"/>
</dbReference>
<feature type="compositionally biased region" description="Basic and acidic residues" evidence="1">
    <location>
        <begin position="17"/>
        <end position="31"/>
    </location>
</feature>
<accession>A0ABP7DMM2</accession>
<gene>
    <name evidence="2" type="ORF">GCM10022377_18970</name>
</gene>
<reference evidence="3" key="1">
    <citation type="journal article" date="2019" name="Int. J. Syst. Evol. Microbiol.">
        <title>The Global Catalogue of Microorganisms (GCM) 10K type strain sequencing project: providing services to taxonomists for standard genome sequencing and annotation.</title>
        <authorList>
            <consortium name="The Broad Institute Genomics Platform"/>
            <consortium name="The Broad Institute Genome Sequencing Center for Infectious Disease"/>
            <person name="Wu L."/>
            <person name="Ma J."/>
        </authorList>
    </citation>
    <scope>NUCLEOTIDE SEQUENCE [LARGE SCALE GENOMIC DNA]</scope>
    <source>
        <strain evidence="3">JCM 16961</strain>
    </source>
</reference>
<evidence type="ECO:0000256" key="1">
    <source>
        <dbReference type="SAM" id="MobiDB-lite"/>
    </source>
</evidence>
<organism evidence="2 3">
    <name type="scientific">Zhihengliuella alba</name>
    <dbReference type="NCBI Taxonomy" id="547018"/>
    <lineage>
        <taxon>Bacteria</taxon>
        <taxon>Bacillati</taxon>
        <taxon>Actinomycetota</taxon>
        <taxon>Actinomycetes</taxon>
        <taxon>Micrococcales</taxon>
        <taxon>Micrococcaceae</taxon>
        <taxon>Zhihengliuella</taxon>
    </lineage>
</organism>
<feature type="region of interest" description="Disordered" evidence="1">
    <location>
        <begin position="1"/>
        <end position="54"/>
    </location>
</feature>
<evidence type="ECO:0000313" key="2">
    <source>
        <dbReference type="EMBL" id="GAA3705430.1"/>
    </source>
</evidence>
<evidence type="ECO:0000313" key="3">
    <source>
        <dbReference type="Proteomes" id="UP001501536"/>
    </source>
</evidence>
<sequence length="54" mass="6347">MGRFEDERYQKYYNRPPHGEIPQDPKRREALEAGAPEPDEVDYDPNVEAPRDDS</sequence>
<keyword evidence="3" id="KW-1185">Reference proteome</keyword>
<proteinExistence type="predicted"/>
<dbReference type="Proteomes" id="UP001501536">
    <property type="component" value="Unassembled WGS sequence"/>
</dbReference>